<dbReference type="InterPro" id="IPR010259">
    <property type="entry name" value="S8pro/Inhibitor_I9"/>
</dbReference>
<dbReference type="EMBL" id="OU466863">
    <property type="protein sequence ID" value="CAH2078136.1"/>
    <property type="molecule type" value="Genomic_DNA"/>
</dbReference>
<evidence type="ECO:0000259" key="1">
    <source>
        <dbReference type="Pfam" id="PF05922"/>
    </source>
</evidence>
<dbReference type="AlphaFoldDB" id="A0AAU9T1U1"/>
<dbReference type="Proteomes" id="UP000836841">
    <property type="component" value="Chromosome 7"/>
</dbReference>
<proteinExistence type="predicted"/>
<name>A0AAU9T1U1_THLAR</name>
<reference evidence="2 3" key="1">
    <citation type="submission" date="2022-03" db="EMBL/GenBank/DDBJ databases">
        <authorList>
            <person name="Nunn A."/>
            <person name="Chopra R."/>
            <person name="Nunn A."/>
            <person name="Contreras Garrido A."/>
        </authorList>
    </citation>
    <scope>NUCLEOTIDE SEQUENCE [LARGE SCALE GENOMIC DNA]</scope>
</reference>
<accession>A0AAU9T1U1</accession>
<dbReference type="PANTHER" id="PTHR37379:SF1">
    <property type="entry name" value="OS01G0220500 PROTEIN"/>
    <property type="match status" value="1"/>
</dbReference>
<gene>
    <name evidence="2" type="ORF">TAV2_LOCUS23553</name>
</gene>
<keyword evidence="3" id="KW-1185">Reference proteome</keyword>
<sequence>MASSSKELYYVFLKRDPEHERLKENRTKKGEEELDRYLEKRHEEILASNLEAGSYKRTVSLVVVHGFGVEITKHQAKVLRSADGVYTVEKNEEIKLCIQ</sequence>
<feature type="domain" description="Inhibitor I9" evidence="1">
    <location>
        <begin position="39"/>
        <end position="96"/>
    </location>
</feature>
<evidence type="ECO:0000313" key="2">
    <source>
        <dbReference type="EMBL" id="CAH2078136.1"/>
    </source>
</evidence>
<organism evidence="2 3">
    <name type="scientific">Thlaspi arvense</name>
    <name type="common">Field penny-cress</name>
    <dbReference type="NCBI Taxonomy" id="13288"/>
    <lineage>
        <taxon>Eukaryota</taxon>
        <taxon>Viridiplantae</taxon>
        <taxon>Streptophyta</taxon>
        <taxon>Embryophyta</taxon>
        <taxon>Tracheophyta</taxon>
        <taxon>Spermatophyta</taxon>
        <taxon>Magnoliopsida</taxon>
        <taxon>eudicotyledons</taxon>
        <taxon>Gunneridae</taxon>
        <taxon>Pentapetalae</taxon>
        <taxon>rosids</taxon>
        <taxon>malvids</taxon>
        <taxon>Brassicales</taxon>
        <taxon>Brassicaceae</taxon>
        <taxon>Thlaspideae</taxon>
        <taxon>Thlaspi</taxon>
    </lineage>
</organism>
<protein>
    <recommendedName>
        <fullName evidence="1">Inhibitor I9 domain-containing protein</fullName>
    </recommendedName>
</protein>
<dbReference type="Pfam" id="PF05922">
    <property type="entry name" value="Inhibitor_I9"/>
    <property type="match status" value="1"/>
</dbReference>
<evidence type="ECO:0000313" key="3">
    <source>
        <dbReference type="Proteomes" id="UP000836841"/>
    </source>
</evidence>
<dbReference type="PANTHER" id="PTHR37379">
    <property type="entry name" value="OS01G0220500 PROTEIN"/>
    <property type="match status" value="1"/>
</dbReference>